<evidence type="ECO:0000256" key="5">
    <source>
        <dbReference type="ARBA" id="ARBA00013950"/>
    </source>
</evidence>
<keyword evidence="6" id="KW-0686">Riboflavin biosynthesis</keyword>
<feature type="domain" description="Lumazine-binding" evidence="11">
    <location>
        <begin position="1"/>
        <end position="87"/>
    </location>
</feature>
<dbReference type="AlphaFoldDB" id="A0A2I1NAL1"/>
<evidence type="ECO:0000313" key="12">
    <source>
        <dbReference type="EMBL" id="PKZ29402.1"/>
    </source>
</evidence>
<gene>
    <name evidence="12" type="ORF">CYJ41_03335</name>
</gene>
<dbReference type="InterPro" id="IPR017938">
    <property type="entry name" value="Riboflavin_synthase-like_b-brl"/>
</dbReference>
<evidence type="ECO:0000256" key="1">
    <source>
        <dbReference type="ARBA" id="ARBA00000968"/>
    </source>
</evidence>
<protein>
    <recommendedName>
        <fullName evidence="5 9">Riboflavin synthase</fullName>
        <ecNumber evidence="4 9">2.5.1.9</ecNumber>
    </recommendedName>
</protein>
<organism evidence="12 13">
    <name type="scientific">Campylobacter ureolyticus</name>
    <dbReference type="NCBI Taxonomy" id="827"/>
    <lineage>
        <taxon>Bacteria</taxon>
        <taxon>Pseudomonadati</taxon>
        <taxon>Campylobacterota</taxon>
        <taxon>Epsilonproteobacteria</taxon>
        <taxon>Campylobacterales</taxon>
        <taxon>Campylobacteraceae</taxon>
        <taxon>Campylobacter</taxon>
    </lineage>
</organism>
<feature type="repeat" description="Lumazine-binding" evidence="10">
    <location>
        <begin position="88"/>
        <end position="184"/>
    </location>
</feature>
<dbReference type="Gene3D" id="2.40.30.20">
    <property type="match status" value="2"/>
</dbReference>
<dbReference type="GO" id="GO:0009231">
    <property type="term" value="P:riboflavin biosynthetic process"/>
    <property type="evidence" value="ECO:0007669"/>
    <property type="project" value="UniProtKB-KW"/>
</dbReference>
<evidence type="ECO:0000313" key="13">
    <source>
        <dbReference type="Proteomes" id="UP000234639"/>
    </source>
</evidence>
<dbReference type="InterPro" id="IPR023366">
    <property type="entry name" value="ATP_synth_asu-like_sf"/>
</dbReference>
<dbReference type="GO" id="GO:0004746">
    <property type="term" value="F:riboflavin synthase activity"/>
    <property type="evidence" value="ECO:0007669"/>
    <property type="project" value="UniProtKB-UniRule"/>
</dbReference>
<name>A0A2I1NAL1_9BACT</name>
<keyword evidence="8" id="KW-0677">Repeat</keyword>
<dbReference type="InterPro" id="IPR001783">
    <property type="entry name" value="Lumazine-bd"/>
</dbReference>
<dbReference type="PANTHER" id="PTHR21098">
    <property type="entry name" value="RIBOFLAVIN SYNTHASE ALPHA CHAIN"/>
    <property type="match status" value="1"/>
</dbReference>
<dbReference type="Proteomes" id="UP000234639">
    <property type="component" value="Unassembled WGS sequence"/>
</dbReference>
<evidence type="ECO:0000256" key="7">
    <source>
        <dbReference type="ARBA" id="ARBA00022679"/>
    </source>
</evidence>
<feature type="domain" description="Lumazine-binding" evidence="11">
    <location>
        <begin position="88"/>
        <end position="184"/>
    </location>
</feature>
<comment type="pathway">
    <text evidence="3">Cofactor biosynthesis; riboflavin biosynthesis; riboflavin from 2-hydroxy-3-oxobutyl phosphate and 5-amino-6-(D-ribitylamino)uracil: step 2/2.</text>
</comment>
<dbReference type="RefSeq" id="WP_101636989.1">
    <property type="nucleotide sequence ID" value="NZ_JAPXGN010000002.1"/>
</dbReference>
<evidence type="ECO:0000259" key="11">
    <source>
        <dbReference type="PROSITE" id="PS51177"/>
    </source>
</evidence>
<comment type="caution">
    <text evidence="12">The sequence shown here is derived from an EMBL/GenBank/DDBJ whole genome shotgun (WGS) entry which is preliminary data.</text>
</comment>
<dbReference type="EMBL" id="PKHU01000003">
    <property type="protein sequence ID" value="PKZ29402.1"/>
    <property type="molecule type" value="Genomic_DNA"/>
</dbReference>
<dbReference type="NCBIfam" id="TIGR00187">
    <property type="entry name" value="ribE"/>
    <property type="match status" value="1"/>
</dbReference>
<dbReference type="PROSITE" id="PS51177">
    <property type="entry name" value="LUMAZINE_BIND"/>
    <property type="match status" value="2"/>
</dbReference>
<evidence type="ECO:0000256" key="4">
    <source>
        <dbReference type="ARBA" id="ARBA00012827"/>
    </source>
</evidence>
<evidence type="ECO:0000256" key="6">
    <source>
        <dbReference type="ARBA" id="ARBA00022619"/>
    </source>
</evidence>
<evidence type="ECO:0000256" key="9">
    <source>
        <dbReference type="NCBIfam" id="TIGR00187"/>
    </source>
</evidence>
<evidence type="ECO:0000256" key="3">
    <source>
        <dbReference type="ARBA" id="ARBA00004887"/>
    </source>
</evidence>
<dbReference type="SUPFAM" id="SSF63380">
    <property type="entry name" value="Riboflavin synthase domain-like"/>
    <property type="match status" value="2"/>
</dbReference>
<dbReference type="NCBIfam" id="NF006767">
    <property type="entry name" value="PRK09289.1"/>
    <property type="match status" value="1"/>
</dbReference>
<keyword evidence="7" id="KW-0808">Transferase</keyword>
<accession>A0A2I1NAL1</accession>
<dbReference type="CDD" id="cd00402">
    <property type="entry name" value="Riboflavin_synthase_like"/>
    <property type="match status" value="1"/>
</dbReference>
<dbReference type="PIRSF" id="PIRSF000498">
    <property type="entry name" value="Riboflavin_syn_A"/>
    <property type="match status" value="1"/>
</dbReference>
<dbReference type="Pfam" id="PF00677">
    <property type="entry name" value="Lum_binding"/>
    <property type="match status" value="2"/>
</dbReference>
<comment type="function">
    <text evidence="2">Catalyzes the dismutation of two molecules of 6,7-dimethyl-8-ribityllumazine, resulting in the formation of riboflavin and 5-amino-6-(D-ribitylamino)uracil.</text>
</comment>
<comment type="catalytic activity">
    <reaction evidence="1">
        <text>2 6,7-dimethyl-8-(1-D-ribityl)lumazine + H(+) = 5-amino-6-(D-ribitylamino)uracil + riboflavin</text>
        <dbReference type="Rhea" id="RHEA:20772"/>
        <dbReference type="ChEBI" id="CHEBI:15378"/>
        <dbReference type="ChEBI" id="CHEBI:15934"/>
        <dbReference type="ChEBI" id="CHEBI:57986"/>
        <dbReference type="ChEBI" id="CHEBI:58201"/>
        <dbReference type="EC" id="2.5.1.9"/>
    </reaction>
</comment>
<dbReference type="InterPro" id="IPR026017">
    <property type="entry name" value="Lumazine-bd_dom"/>
</dbReference>
<dbReference type="PANTHER" id="PTHR21098:SF12">
    <property type="entry name" value="RIBOFLAVIN SYNTHASE"/>
    <property type="match status" value="1"/>
</dbReference>
<proteinExistence type="predicted"/>
<evidence type="ECO:0000256" key="2">
    <source>
        <dbReference type="ARBA" id="ARBA00002803"/>
    </source>
</evidence>
<evidence type="ECO:0000256" key="10">
    <source>
        <dbReference type="PROSITE-ProRule" id="PRU00524"/>
    </source>
</evidence>
<feature type="repeat" description="Lumazine-binding" evidence="10">
    <location>
        <begin position="1"/>
        <end position="87"/>
    </location>
</feature>
<evidence type="ECO:0000256" key="8">
    <source>
        <dbReference type="ARBA" id="ARBA00022737"/>
    </source>
</evidence>
<dbReference type="EC" id="2.5.1.9" evidence="4 9"/>
<sequence length="205" mass="22774">MFNGLIREFGEVIKFDGKTLSLKSNLKPNIGDSIAVNGACLSVVKVFDNGFNVELSDESKSVLTVQNLKGKVHLEPALKVGDRVDGHFVQGHIDALGEIYQITTLKSGFDFFIKLPLNLMPLMANKGSVAIDGVSLTINEVLKNGIRLTIIPLTMKDTLFGEYKVGRVVNVESDLLARYTKRILSYKDEKKELSWEEIDHISSLY</sequence>
<reference evidence="12 13" key="1">
    <citation type="submission" date="2017-12" db="EMBL/GenBank/DDBJ databases">
        <title>Phylogenetic diversity of female urinary microbiome.</title>
        <authorList>
            <person name="Thomas-White K."/>
            <person name="Wolfe A.J."/>
        </authorList>
    </citation>
    <scope>NUCLEOTIDE SEQUENCE [LARGE SCALE GENOMIC DNA]</scope>
    <source>
        <strain evidence="12 13">UMB0112</strain>
    </source>
</reference>